<name>A0AAW1YFQ7_RUBAR</name>
<evidence type="ECO:0000313" key="3">
    <source>
        <dbReference type="Proteomes" id="UP001457282"/>
    </source>
</evidence>
<protein>
    <recommendedName>
        <fullName evidence="1">Myb/SANT-like domain-containing protein</fullName>
    </recommendedName>
</protein>
<accession>A0AAW1YFQ7</accession>
<dbReference type="EMBL" id="JBEDUW010000001">
    <property type="protein sequence ID" value="KAK9947572.1"/>
    <property type="molecule type" value="Genomic_DNA"/>
</dbReference>
<keyword evidence="3" id="KW-1185">Reference proteome</keyword>
<organism evidence="2 3">
    <name type="scientific">Rubus argutus</name>
    <name type="common">Southern blackberry</name>
    <dbReference type="NCBI Taxonomy" id="59490"/>
    <lineage>
        <taxon>Eukaryota</taxon>
        <taxon>Viridiplantae</taxon>
        <taxon>Streptophyta</taxon>
        <taxon>Embryophyta</taxon>
        <taxon>Tracheophyta</taxon>
        <taxon>Spermatophyta</taxon>
        <taxon>Magnoliopsida</taxon>
        <taxon>eudicotyledons</taxon>
        <taxon>Gunneridae</taxon>
        <taxon>Pentapetalae</taxon>
        <taxon>rosids</taxon>
        <taxon>fabids</taxon>
        <taxon>Rosales</taxon>
        <taxon>Rosaceae</taxon>
        <taxon>Rosoideae</taxon>
        <taxon>Rosoideae incertae sedis</taxon>
        <taxon>Rubus</taxon>
    </lineage>
</organism>
<reference evidence="2 3" key="1">
    <citation type="journal article" date="2023" name="G3 (Bethesda)">
        <title>A chromosome-length genome assembly and annotation of blackberry (Rubus argutus, cv. 'Hillquist').</title>
        <authorList>
            <person name="Bruna T."/>
            <person name="Aryal R."/>
            <person name="Dudchenko O."/>
            <person name="Sargent D.J."/>
            <person name="Mead D."/>
            <person name="Buti M."/>
            <person name="Cavallini A."/>
            <person name="Hytonen T."/>
            <person name="Andres J."/>
            <person name="Pham M."/>
            <person name="Weisz D."/>
            <person name="Mascagni F."/>
            <person name="Usai G."/>
            <person name="Natali L."/>
            <person name="Bassil N."/>
            <person name="Fernandez G.E."/>
            <person name="Lomsadze A."/>
            <person name="Armour M."/>
            <person name="Olukolu B."/>
            <person name="Poorten T."/>
            <person name="Britton C."/>
            <person name="Davik J."/>
            <person name="Ashrafi H."/>
            <person name="Aiden E.L."/>
            <person name="Borodovsky M."/>
            <person name="Worthington M."/>
        </authorList>
    </citation>
    <scope>NUCLEOTIDE SEQUENCE [LARGE SCALE GENOMIC DNA]</scope>
    <source>
        <strain evidence="2">PI 553951</strain>
    </source>
</reference>
<proteinExistence type="predicted"/>
<evidence type="ECO:0000313" key="2">
    <source>
        <dbReference type="EMBL" id="KAK9947572.1"/>
    </source>
</evidence>
<dbReference type="PANTHER" id="PTHR46250">
    <property type="entry name" value="MYB/SANT-LIKE DNA-BINDING DOMAIN PROTEIN-RELATED"/>
    <property type="match status" value="1"/>
</dbReference>
<dbReference type="Proteomes" id="UP001457282">
    <property type="component" value="Unassembled WGS sequence"/>
</dbReference>
<dbReference type="Pfam" id="PF12776">
    <property type="entry name" value="Myb_DNA-bind_3"/>
    <property type="match status" value="1"/>
</dbReference>
<comment type="caution">
    <text evidence="2">The sequence shown here is derived from an EMBL/GenBank/DDBJ whole genome shotgun (WGS) entry which is preliminary data.</text>
</comment>
<gene>
    <name evidence="2" type="ORF">M0R45_003189</name>
</gene>
<dbReference type="PANTHER" id="PTHR46250:SF15">
    <property type="entry name" value="OS01G0523800 PROTEIN"/>
    <property type="match status" value="1"/>
</dbReference>
<dbReference type="AlphaFoldDB" id="A0AAW1YFQ7"/>
<feature type="domain" description="Myb/SANT-like" evidence="1">
    <location>
        <begin position="18"/>
        <end position="113"/>
    </location>
</feature>
<sequence length="244" mass="27226">MDFQSIDQQKGRGRNKHNWTSAEDEKLVEAMVELCVSGTMKSDNGFKPGTFVQIEKLLEQKLPGSGIKASPHIESRVKTLKKQYNAISDMIVTSSGFSWNDEKKMIICEKELYDGWVKSHPAAKGMWMKPFPHCDDVDEIMNIPAIPTPVVAEGSNEAPKNRKRKRTNAYVLGLTQMVGAMTKTAEAMDKLVGSLAEFEPMKQVYDEVSKVEGLSTSSKLKVSQIIMASSLQDMNFLLVLVSYN</sequence>
<evidence type="ECO:0000259" key="1">
    <source>
        <dbReference type="Pfam" id="PF12776"/>
    </source>
</evidence>
<dbReference type="InterPro" id="IPR024752">
    <property type="entry name" value="Myb/SANT-like_dom"/>
</dbReference>